<keyword evidence="1" id="KW-0732">Signal</keyword>
<evidence type="ECO:0000256" key="2">
    <source>
        <dbReference type="ARBA" id="ARBA00023136"/>
    </source>
</evidence>
<dbReference type="EMBL" id="JAYGOJ010000002">
    <property type="protein sequence ID" value="MEA9434367.1"/>
    <property type="molecule type" value="Genomic_DNA"/>
</dbReference>
<dbReference type="EMBL" id="BPNL01000050">
    <property type="protein sequence ID" value="GJA56047.1"/>
    <property type="molecule type" value="Genomic_DNA"/>
</dbReference>
<evidence type="ECO:0000313" key="15">
    <source>
        <dbReference type="Proteomes" id="UP000515756"/>
    </source>
</evidence>
<dbReference type="Proteomes" id="UP001218423">
    <property type="component" value="Chromosome"/>
</dbReference>
<evidence type="ECO:0000256" key="4">
    <source>
        <dbReference type="ARBA" id="ARBA00023288"/>
    </source>
</evidence>
<evidence type="ECO:0000313" key="7">
    <source>
        <dbReference type="EMBL" id="GJA40162.1"/>
    </source>
</evidence>
<gene>
    <name evidence="12" type="ORF">JC965_03780</name>
    <name evidence="7" type="ORF">KAM343_09580</name>
    <name evidence="8" type="ORF">KAM348_34700</name>
    <name evidence="9" type="ORF">KAM382_03490</name>
    <name evidence="13" type="ORF">OJY61_02115</name>
    <name evidence="14" type="ORF">P5S46_14780</name>
    <name evidence="10" type="ORF">SJS77_03195</name>
    <name evidence="11" type="ORF">VCX44_00690</name>
    <name evidence="6" type="ORF">WP2W18E01_11730</name>
</gene>
<reference evidence="10" key="6">
    <citation type="submission" date="2023-11" db="EMBL/GenBank/DDBJ databases">
        <title>WGS of Aeromonas in Northern Israel.</title>
        <authorList>
            <person name="Hershko Y."/>
        </authorList>
    </citation>
    <scope>NUCLEOTIDE SEQUENCE</scope>
    <source>
        <strain evidence="10">77416</strain>
    </source>
</reference>
<dbReference type="EMBL" id="JAWZVU010000021">
    <property type="protein sequence ID" value="MDX7719481.1"/>
    <property type="molecule type" value="Genomic_DNA"/>
</dbReference>
<dbReference type="Gene3D" id="2.40.128.200">
    <property type="match status" value="1"/>
</dbReference>
<dbReference type="Proteomes" id="UP001304847">
    <property type="component" value="Unassembled WGS sequence"/>
</dbReference>
<feature type="domain" description="C-type lysozyme inhibitor" evidence="5">
    <location>
        <begin position="37"/>
        <end position="108"/>
    </location>
</feature>
<dbReference type="AlphaFoldDB" id="A0A3N6T6P7"/>
<dbReference type="PROSITE" id="PS51257">
    <property type="entry name" value="PROKAR_LIPOPROTEIN"/>
    <property type="match status" value="1"/>
</dbReference>
<dbReference type="InterPro" id="IPR036328">
    <property type="entry name" value="MliC_sf"/>
</dbReference>
<keyword evidence="18" id="KW-1185">Reference proteome</keyword>
<dbReference type="Proteomes" id="UP000887009">
    <property type="component" value="Unassembled WGS sequence"/>
</dbReference>
<proteinExistence type="predicted"/>
<evidence type="ECO:0000256" key="1">
    <source>
        <dbReference type="ARBA" id="ARBA00022729"/>
    </source>
</evidence>
<dbReference type="EMBL" id="CP065937">
    <property type="protein sequence ID" value="QQA61662.1"/>
    <property type="molecule type" value="Genomic_DNA"/>
</dbReference>
<dbReference type="Proteomes" id="UP000515756">
    <property type="component" value="Chromosome"/>
</dbReference>
<reference evidence="7 16" key="3">
    <citation type="submission" date="2021-07" db="EMBL/GenBank/DDBJ databases">
        <title>Draft genome sequence of carbapenem-resistant Aeromonas spp. in Japan.</title>
        <authorList>
            <person name="Maehana S."/>
            <person name="Suzuki M."/>
            <person name="Kitasato H."/>
        </authorList>
    </citation>
    <scope>NUCLEOTIDE SEQUENCE</scope>
    <source>
        <strain evidence="7">KAM343</strain>
        <strain evidence="8">KAM348</strain>
        <strain evidence="9 16">KAM382</strain>
    </source>
</reference>
<evidence type="ECO:0000313" key="16">
    <source>
        <dbReference type="Proteomes" id="UP000737420"/>
    </source>
</evidence>
<evidence type="ECO:0000313" key="12">
    <source>
        <dbReference type="EMBL" id="QQA61662.1"/>
    </source>
</evidence>
<dbReference type="EMBL" id="BPOP01000002">
    <property type="protein sequence ID" value="GJB90288.1"/>
    <property type="molecule type" value="Genomic_DNA"/>
</dbReference>
<evidence type="ECO:0000313" key="9">
    <source>
        <dbReference type="EMBL" id="GJB90288.1"/>
    </source>
</evidence>
<dbReference type="Proteomes" id="UP000886939">
    <property type="component" value="Unassembled WGS sequence"/>
</dbReference>
<dbReference type="EMBL" id="BPNI01000011">
    <property type="protein sequence ID" value="GJA40162.1"/>
    <property type="molecule type" value="Genomic_DNA"/>
</dbReference>
<protein>
    <submittedName>
        <fullName evidence="10">MliC family protein</fullName>
    </submittedName>
</protein>
<organism evidence="7 17">
    <name type="scientific">Aeromonas caviae</name>
    <name type="common">Aeromonas punctata</name>
    <dbReference type="NCBI Taxonomy" id="648"/>
    <lineage>
        <taxon>Bacteria</taxon>
        <taxon>Pseudomonadati</taxon>
        <taxon>Pseudomonadota</taxon>
        <taxon>Gammaproteobacteria</taxon>
        <taxon>Aeromonadales</taxon>
        <taxon>Aeromonadaceae</taxon>
        <taxon>Aeromonas</taxon>
    </lineage>
</organism>
<accession>A0A3N6T6P7</accession>
<dbReference type="EMBL" id="AP021927">
    <property type="protein sequence ID" value="BBQ29591.1"/>
    <property type="molecule type" value="Genomic_DNA"/>
</dbReference>
<name>A0A3N6T6P7_AERCA</name>
<reference evidence="11 18" key="7">
    <citation type="submission" date="2023-12" db="EMBL/GenBank/DDBJ databases">
        <title>Characterization of antibiotic resistance in Aeromonas spp. in hospital effluent.</title>
        <authorList>
            <person name="Negoseki B.R.S."/>
            <person name="Krul D."/>
            <person name="Siqueira A.C."/>
            <person name="Almeida M."/>
            <person name="Mesa D."/>
            <person name="Conte D."/>
            <person name="Dalla-Costa L.M."/>
        </authorList>
    </citation>
    <scope>NUCLEOTIDE SEQUENCE [LARGE SCALE GENOMIC DNA]</scope>
    <source>
        <strain evidence="11 18">36v</strain>
    </source>
</reference>
<keyword evidence="3" id="KW-0564">Palmitate</keyword>
<evidence type="ECO:0000313" key="11">
    <source>
        <dbReference type="EMBL" id="MEA9434367.1"/>
    </source>
</evidence>
<dbReference type="Proteomes" id="UP001277183">
    <property type="component" value="Unassembled WGS sequence"/>
</dbReference>
<dbReference type="InterPro" id="IPR018660">
    <property type="entry name" value="MliC"/>
</dbReference>
<evidence type="ECO:0000313" key="13">
    <source>
        <dbReference type="EMBL" id="UZC86765.1"/>
    </source>
</evidence>
<evidence type="ECO:0000313" key="6">
    <source>
        <dbReference type="EMBL" id="BBQ29591.1"/>
    </source>
</evidence>
<reference evidence="13" key="5">
    <citation type="submission" date="2023-04" db="EMBL/GenBank/DDBJ databases">
        <title>Whole Genome Sequence of Multi-drug resistant Aeromonas caviae as a gut pathogen in newborn.</title>
        <authorList>
            <person name="Jadhav S.V."/>
            <person name="Saroj S.D."/>
            <person name="Saha U.B."/>
            <person name="Sen S."/>
            <person name="Kher A."/>
        </authorList>
    </citation>
    <scope>NUCLEOTIDE SEQUENCE</scope>
    <source>
        <strain evidence="13">SVJ23</strain>
    </source>
</reference>
<dbReference type="EMBL" id="CP120942">
    <property type="protein sequence ID" value="WFF96917.1"/>
    <property type="molecule type" value="Genomic_DNA"/>
</dbReference>
<keyword evidence="2" id="KW-0472">Membrane</keyword>
<evidence type="ECO:0000313" key="8">
    <source>
        <dbReference type="EMBL" id="GJA56047.1"/>
    </source>
</evidence>
<reference evidence="14" key="4">
    <citation type="submission" date="2023-03" db="EMBL/GenBank/DDBJ databases">
        <title>Aeromonas caviae strain AC1520.</title>
        <authorList>
            <person name="Xie T."/>
            <person name="Zhang Q."/>
            <person name="Deng J."/>
            <person name="Li X."/>
        </authorList>
    </citation>
    <scope>NUCLEOTIDE SEQUENCE</scope>
    <source>
        <strain evidence="14">AC1520</strain>
    </source>
</reference>
<sequence>MKHAKLFLLGAGAITLLGGCDLGSGKLGVTGGDPVTYLCEQNQKVQVRYFSLSDESLNFVKLSLPDGKDYTLPQAVSASGARYTDDHEVVWWNKGKEGFVEMRDDAGEWQSRYNDCKEQ</sequence>
<keyword evidence="4" id="KW-0449">Lipoprotein</keyword>
<dbReference type="Proteomes" id="UP001163285">
    <property type="component" value="Chromosome"/>
</dbReference>
<dbReference type="Proteomes" id="UP000737420">
    <property type="component" value="Unassembled WGS sequence"/>
</dbReference>
<reference evidence="12" key="2">
    <citation type="submission" date="2020-12" db="EMBL/GenBank/DDBJ databases">
        <title>GES Beta-lactamases isolated from hospital effluents in Brazil.</title>
        <authorList>
            <person name="Conte D."/>
            <person name="Mesa D."/>
            <person name="Palmeiro J.K."/>
            <person name="Dalla-Costa L.M."/>
        </authorList>
    </citation>
    <scope>NUCLEOTIDE SEQUENCE [LARGE SCALE GENOMIC DNA]</scope>
    <source>
        <strain evidence="12">Aero21</strain>
    </source>
</reference>
<evidence type="ECO:0000313" key="18">
    <source>
        <dbReference type="Proteomes" id="UP001304847"/>
    </source>
</evidence>
<dbReference type="RefSeq" id="WP_010673456.1">
    <property type="nucleotide sequence ID" value="NZ_AP019195.1"/>
</dbReference>
<reference evidence="6 15" key="1">
    <citation type="submission" date="2019-12" db="EMBL/GenBank/DDBJ databases">
        <title>complete genome sequences of Aeromonas caviae str. WP2-W18-ESBL-01 isolated from wastewater treatment plant effluent.</title>
        <authorList>
            <person name="Sekizuka T."/>
            <person name="Itokawa K."/>
            <person name="Yatsu K."/>
            <person name="Inamine Y."/>
            <person name="Kuroda M."/>
        </authorList>
    </citation>
    <scope>NUCLEOTIDE SEQUENCE [LARGE SCALE GENOMIC DNA]</scope>
    <source>
        <strain evidence="6 15">WP2-W18-ESBL-01</strain>
    </source>
</reference>
<dbReference type="Pfam" id="PF09864">
    <property type="entry name" value="MliC"/>
    <property type="match status" value="1"/>
</dbReference>
<evidence type="ECO:0000256" key="3">
    <source>
        <dbReference type="ARBA" id="ARBA00023139"/>
    </source>
</evidence>
<evidence type="ECO:0000313" key="17">
    <source>
        <dbReference type="Proteomes" id="UP000886939"/>
    </source>
</evidence>
<dbReference type="EMBL" id="CP110176">
    <property type="protein sequence ID" value="UZC86765.1"/>
    <property type="molecule type" value="Genomic_DNA"/>
</dbReference>
<evidence type="ECO:0000313" key="14">
    <source>
        <dbReference type="EMBL" id="WFF96917.1"/>
    </source>
</evidence>
<evidence type="ECO:0000313" key="10">
    <source>
        <dbReference type="EMBL" id="MDX7719481.1"/>
    </source>
</evidence>
<evidence type="ECO:0000259" key="5">
    <source>
        <dbReference type="Pfam" id="PF09864"/>
    </source>
</evidence>
<dbReference type="SUPFAM" id="SSF141488">
    <property type="entry name" value="YdhA-like"/>
    <property type="match status" value="1"/>
</dbReference>